<accession>A0A1H8N789</accession>
<dbReference type="Pfam" id="PF04796">
    <property type="entry name" value="RepA_C"/>
    <property type="match status" value="2"/>
</dbReference>
<evidence type="ECO:0000313" key="2">
    <source>
        <dbReference type="Proteomes" id="UP000183898"/>
    </source>
</evidence>
<gene>
    <name evidence="1" type="ORF">SAMN05216404_11548</name>
</gene>
<dbReference type="RefSeq" id="WP_175463280.1">
    <property type="nucleotide sequence ID" value="NZ_FOCT01000015.1"/>
</dbReference>
<evidence type="ECO:0000313" key="1">
    <source>
        <dbReference type="EMBL" id="SEO25358.1"/>
    </source>
</evidence>
<reference evidence="1 2" key="1">
    <citation type="submission" date="2016-10" db="EMBL/GenBank/DDBJ databases">
        <authorList>
            <person name="de Groot N.N."/>
        </authorList>
    </citation>
    <scope>NUCLEOTIDE SEQUENCE [LARGE SCALE GENOMIC DNA]</scope>
    <source>
        <strain evidence="1 2">Nl18</strain>
    </source>
</reference>
<protein>
    <submittedName>
        <fullName evidence="1">RepA protein</fullName>
    </submittedName>
</protein>
<name>A0A1H8N789_9PROT</name>
<dbReference type="AlphaFoldDB" id="A0A1H8N789"/>
<dbReference type="EMBL" id="FOCT01000015">
    <property type="protein sequence ID" value="SEO25358.1"/>
    <property type="molecule type" value="Genomic_DNA"/>
</dbReference>
<dbReference type="InterPro" id="IPR006881">
    <property type="entry name" value="RepA_C"/>
</dbReference>
<proteinExistence type="predicted"/>
<dbReference type="Proteomes" id="UP000183898">
    <property type="component" value="Unassembled WGS sequence"/>
</dbReference>
<sequence>MAKNDVAKNAKSVVPASADIDYRQGKVPPWVREVIETHFAIEAEDAKKVGSLGFMARALVIATMPYKDPKADVFKRENGDFRLRIVAGYEGGIPFGIYPRLLMSWVTTEAVRTQSPVIELGDSLSWFLRDVLDLQRGGGKRGSSTRVAEQMKRLFGSLITAQYTGGLRDRSFSLRNVTIADSIDFSEDDLKLDAAPESVDTNSSGTAKLWTPQARDVAGTWRSKVRLSGAFFDECISKPVPIDLRAYKALRGSPLAMDVYTWLTYRMSYTERRTRPIPWEALMGQFGSNYDTGRAVLDFKRAFIKALKTVQIVYPRATVKIEDNGIVLLPSPPHIARQPALF</sequence>
<organism evidence="1 2">
    <name type="scientific">Nitrosospira multiformis</name>
    <dbReference type="NCBI Taxonomy" id="1231"/>
    <lineage>
        <taxon>Bacteria</taxon>
        <taxon>Pseudomonadati</taxon>
        <taxon>Pseudomonadota</taxon>
        <taxon>Betaproteobacteria</taxon>
        <taxon>Nitrosomonadales</taxon>
        <taxon>Nitrosomonadaceae</taxon>
        <taxon>Nitrosospira</taxon>
    </lineage>
</organism>